<keyword evidence="3" id="KW-1185">Reference proteome</keyword>
<evidence type="ECO:0000313" key="3">
    <source>
        <dbReference type="Proteomes" id="UP001163255"/>
    </source>
</evidence>
<protein>
    <submittedName>
        <fullName evidence="2">N-acetyltransferase</fullName>
    </submittedName>
</protein>
<gene>
    <name evidence="2" type="ORF">NX720_19705</name>
</gene>
<dbReference type="Gene3D" id="3.40.630.30">
    <property type="match status" value="1"/>
</dbReference>
<proteinExistence type="predicted"/>
<dbReference type="CDD" id="cd04301">
    <property type="entry name" value="NAT_SF"/>
    <property type="match status" value="1"/>
</dbReference>
<dbReference type="PROSITE" id="PS51186">
    <property type="entry name" value="GNAT"/>
    <property type="match status" value="1"/>
</dbReference>
<dbReference type="PANTHER" id="PTHR43617">
    <property type="entry name" value="L-AMINO ACID N-ACETYLTRANSFERASE"/>
    <property type="match status" value="1"/>
</dbReference>
<evidence type="ECO:0000313" key="2">
    <source>
        <dbReference type="EMBL" id="UYM15073.1"/>
    </source>
</evidence>
<dbReference type="Pfam" id="PF00583">
    <property type="entry name" value="Acetyltransf_1"/>
    <property type="match status" value="1"/>
</dbReference>
<dbReference type="RefSeq" id="WP_262596916.1">
    <property type="nucleotide sequence ID" value="NZ_CP103300.1"/>
</dbReference>
<accession>A0ABY6GSL8</accession>
<dbReference type="Proteomes" id="UP001163255">
    <property type="component" value="Chromosome"/>
</dbReference>
<sequence>MKIRKETSDDINTIRDLVYAAFKGHPHHKPGAEPTEHTIIDLLRESNELSLSLVAEQNGEIIGHIAFSPVRINGQDSHWLGLGPVAVLPDAKGKGIGSALINEAIKKLKEKGISGFVVLGEPEYYSRFGFSHYSELTLPGVPQEYFMGLSNSSEIPTGEVTYSSAFG</sequence>
<organism evidence="2 3">
    <name type="scientific">Endozoicomonas euniceicola</name>
    <dbReference type="NCBI Taxonomy" id="1234143"/>
    <lineage>
        <taxon>Bacteria</taxon>
        <taxon>Pseudomonadati</taxon>
        <taxon>Pseudomonadota</taxon>
        <taxon>Gammaproteobacteria</taxon>
        <taxon>Oceanospirillales</taxon>
        <taxon>Endozoicomonadaceae</taxon>
        <taxon>Endozoicomonas</taxon>
    </lineage>
</organism>
<dbReference type="EMBL" id="CP103300">
    <property type="protein sequence ID" value="UYM15073.1"/>
    <property type="molecule type" value="Genomic_DNA"/>
</dbReference>
<feature type="domain" description="N-acetyltransferase" evidence="1">
    <location>
        <begin position="1"/>
        <end position="152"/>
    </location>
</feature>
<name>A0ABY6GSL8_9GAMM</name>
<evidence type="ECO:0000259" key="1">
    <source>
        <dbReference type="PROSITE" id="PS51186"/>
    </source>
</evidence>
<dbReference type="InterPro" id="IPR000182">
    <property type="entry name" value="GNAT_dom"/>
</dbReference>
<dbReference type="PANTHER" id="PTHR43617:SF2">
    <property type="entry name" value="UPF0039 PROTEIN SLL0451"/>
    <property type="match status" value="1"/>
</dbReference>
<dbReference type="InterPro" id="IPR016181">
    <property type="entry name" value="Acyl_CoA_acyltransferase"/>
</dbReference>
<dbReference type="InterPro" id="IPR050276">
    <property type="entry name" value="MshD_Acetyltransferase"/>
</dbReference>
<dbReference type="SUPFAM" id="SSF55729">
    <property type="entry name" value="Acyl-CoA N-acyltransferases (Nat)"/>
    <property type="match status" value="1"/>
</dbReference>
<reference evidence="2" key="1">
    <citation type="submission" date="2022-10" db="EMBL/GenBank/DDBJ databases">
        <title>Completed Genome Sequence of two octocoral isolated bacterium, Endozoicomonas euniceicola EF212T and Endozoicomonas gorgoniicola PS125T.</title>
        <authorList>
            <person name="Chiou Y.-J."/>
            <person name="Chen Y.-H."/>
        </authorList>
    </citation>
    <scope>NUCLEOTIDE SEQUENCE</scope>
    <source>
        <strain evidence="2">EF212</strain>
    </source>
</reference>